<reference evidence="3" key="1">
    <citation type="submission" date="2022-11" db="UniProtKB">
        <authorList>
            <consortium name="WormBaseParasite"/>
        </authorList>
    </citation>
    <scope>IDENTIFICATION</scope>
</reference>
<accession>A0A914R0I3</accession>
<dbReference type="WBParaSite" id="PDA_v2.g4855.t1">
    <property type="protein sequence ID" value="PDA_v2.g4855.t1"/>
    <property type="gene ID" value="PDA_v2.g4855"/>
</dbReference>
<protein>
    <submittedName>
        <fullName evidence="3">Uncharacterized protein</fullName>
    </submittedName>
</protein>
<name>A0A914R0I3_9BILA</name>
<sequence length="80" mass="8852">MAINTQISSEDEAFSVREIYAPSFAHIRPWPAFPRYQTTTSTTTSVTANERDSSTSSSDNITEAESFDFKVCGHESKGLL</sequence>
<evidence type="ECO:0000313" key="3">
    <source>
        <dbReference type="WBParaSite" id="PDA_v2.g4855.t1"/>
    </source>
</evidence>
<dbReference type="Proteomes" id="UP000887578">
    <property type="component" value="Unplaced"/>
</dbReference>
<keyword evidence="2" id="KW-1185">Reference proteome</keyword>
<proteinExistence type="predicted"/>
<feature type="region of interest" description="Disordered" evidence="1">
    <location>
        <begin position="40"/>
        <end position="61"/>
    </location>
</feature>
<evidence type="ECO:0000313" key="2">
    <source>
        <dbReference type="Proteomes" id="UP000887578"/>
    </source>
</evidence>
<evidence type="ECO:0000256" key="1">
    <source>
        <dbReference type="SAM" id="MobiDB-lite"/>
    </source>
</evidence>
<dbReference type="AlphaFoldDB" id="A0A914R0I3"/>
<organism evidence="2 3">
    <name type="scientific">Panagrolaimus davidi</name>
    <dbReference type="NCBI Taxonomy" id="227884"/>
    <lineage>
        <taxon>Eukaryota</taxon>
        <taxon>Metazoa</taxon>
        <taxon>Ecdysozoa</taxon>
        <taxon>Nematoda</taxon>
        <taxon>Chromadorea</taxon>
        <taxon>Rhabditida</taxon>
        <taxon>Tylenchina</taxon>
        <taxon>Panagrolaimomorpha</taxon>
        <taxon>Panagrolaimoidea</taxon>
        <taxon>Panagrolaimidae</taxon>
        <taxon>Panagrolaimus</taxon>
    </lineage>
</organism>